<reference evidence="3" key="1">
    <citation type="journal article" date="2006" name="Science">
        <title>Ancient noncoding elements conserved in the human genome.</title>
        <authorList>
            <person name="Venkatesh B."/>
            <person name="Kirkness E.F."/>
            <person name="Loh Y.H."/>
            <person name="Halpern A.L."/>
            <person name="Lee A.P."/>
            <person name="Johnson J."/>
            <person name="Dandona N."/>
            <person name="Viswanathan L.D."/>
            <person name="Tay A."/>
            <person name="Venter J.C."/>
            <person name="Strausberg R.L."/>
            <person name="Brenner S."/>
        </authorList>
    </citation>
    <scope>NUCLEOTIDE SEQUENCE [LARGE SCALE GENOMIC DNA]</scope>
</reference>
<reference evidence="2" key="5">
    <citation type="submission" date="2025-09" db="UniProtKB">
        <authorList>
            <consortium name="Ensembl"/>
        </authorList>
    </citation>
    <scope>IDENTIFICATION</scope>
</reference>
<dbReference type="InterPro" id="IPR043472">
    <property type="entry name" value="Macro_dom-like"/>
</dbReference>
<name>A0A4W3JC06_CALMI</name>
<reference evidence="3" key="2">
    <citation type="journal article" date="2007" name="PLoS Biol.">
        <title>Survey sequencing and comparative analysis of the elephant shark (Callorhinchus milii) genome.</title>
        <authorList>
            <person name="Venkatesh B."/>
            <person name="Kirkness E.F."/>
            <person name="Loh Y.H."/>
            <person name="Halpern A.L."/>
            <person name="Lee A.P."/>
            <person name="Johnson J."/>
            <person name="Dandona N."/>
            <person name="Viswanathan L.D."/>
            <person name="Tay A."/>
            <person name="Venter J.C."/>
            <person name="Strausberg R.L."/>
            <person name="Brenner S."/>
        </authorList>
    </citation>
    <scope>NUCLEOTIDE SEQUENCE [LARGE SCALE GENOMIC DNA]</scope>
</reference>
<dbReference type="InterPro" id="IPR002589">
    <property type="entry name" value="Macro_dom"/>
</dbReference>
<dbReference type="Proteomes" id="UP000314986">
    <property type="component" value="Unassembled WGS sequence"/>
</dbReference>
<dbReference type="Ensembl" id="ENSCMIT00000036135.1">
    <property type="protein sequence ID" value="ENSCMIP00000035608.1"/>
    <property type="gene ID" value="ENSCMIG00000015064.1"/>
</dbReference>
<accession>A0A4W3JC06</accession>
<dbReference type="AlphaFoldDB" id="A0A4W3JC06"/>
<feature type="domain" description="Macro" evidence="1">
    <location>
        <begin position="10"/>
        <end position="49"/>
    </location>
</feature>
<sequence>MLPRTLCFAVDGSIHGAAGGLLRDECSTLGGCNTGDAKISSGYCLPSLHCTAYPLGGSSPRLAQATGPGFDCQPGGS</sequence>
<evidence type="ECO:0000313" key="2">
    <source>
        <dbReference type="Ensembl" id="ENSCMIP00000035608.1"/>
    </source>
</evidence>
<protein>
    <recommendedName>
        <fullName evidence="1">Macro domain-containing protein</fullName>
    </recommendedName>
</protein>
<dbReference type="SUPFAM" id="SSF52949">
    <property type="entry name" value="Macro domain-like"/>
    <property type="match status" value="1"/>
</dbReference>
<dbReference type="Gene3D" id="3.40.220.10">
    <property type="entry name" value="Leucine Aminopeptidase, subunit E, domain 1"/>
    <property type="match status" value="1"/>
</dbReference>
<dbReference type="Pfam" id="PF01661">
    <property type="entry name" value="Macro"/>
    <property type="match status" value="1"/>
</dbReference>
<keyword evidence="3" id="KW-1185">Reference proteome</keyword>
<evidence type="ECO:0000313" key="3">
    <source>
        <dbReference type="Proteomes" id="UP000314986"/>
    </source>
</evidence>
<proteinExistence type="predicted"/>
<dbReference type="InParanoid" id="A0A4W3JC06"/>
<organism evidence="2 3">
    <name type="scientific">Callorhinchus milii</name>
    <name type="common">Ghost shark</name>
    <dbReference type="NCBI Taxonomy" id="7868"/>
    <lineage>
        <taxon>Eukaryota</taxon>
        <taxon>Metazoa</taxon>
        <taxon>Chordata</taxon>
        <taxon>Craniata</taxon>
        <taxon>Vertebrata</taxon>
        <taxon>Chondrichthyes</taxon>
        <taxon>Holocephali</taxon>
        <taxon>Chimaeriformes</taxon>
        <taxon>Callorhinchidae</taxon>
        <taxon>Callorhinchus</taxon>
    </lineage>
</organism>
<reference evidence="2" key="4">
    <citation type="submission" date="2025-08" db="UniProtKB">
        <authorList>
            <consortium name="Ensembl"/>
        </authorList>
    </citation>
    <scope>IDENTIFICATION</scope>
</reference>
<evidence type="ECO:0000259" key="1">
    <source>
        <dbReference type="Pfam" id="PF01661"/>
    </source>
</evidence>
<reference evidence="3" key="3">
    <citation type="journal article" date="2014" name="Nature">
        <title>Elephant shark genome provides unique insights into gnathostome evolution.</title>
        <authorList>
            <consortium name="International Elephant Shark Genome Sequencing Consortium"/>
            <person name="Venkatesh B."/>
            <person name="Lee A.P."/>
            <person name="Ravi V."/>
            <person name="Maurya A.K."/>
            <person name="Lian M.M."/>
            <person name="Swann J.B."/>
            <person name="Ohta Y."/>
            <person name="Flajnik M.F."/>
            <person name="Sutoh Y."/>
            <person name="Kasahara M."/>
            <person name="Hoon S."/>
            <person name="Gangu V."/>
            <person name="Roy S.W."/>
            <person name="Irimia M."/>
            <person name="Korzh V."/>
            <person name="Kondrychyn I."/>
            <person name="Lim Z.W."/>
            <person name="Tay B.H."/>
            <person name="Tohari S."/>
            <person name="Kong K.W."/>
            <person name="Ho S."/>
            <person name="Lorente-Galdos B."/>
            <person name="Quilez J."/>
            <person name="Marques-Bonet T."/>
            <person name="Raney B.J."/>
            <person name="Ingham P.W."/>
            <person name="Tay A."/>
            <person name="Hillier L.W."/>
            <person name="Minx P."/>
            <person name="Boehm T."/>
            <person name="Wilson R.K."/>
            <person name="Brenner S."/>
            <person name="Warren W.C."/>
        </authorList>
    </citation>
    <scope>NUCLEOTIDE SEQUENCE [LARGE SCALE GENOMIC DNA]</scope>
</reference>